<dbReference type="AlphaFoldDB" id="A0A240AL66"/>
<accession>A0A240AL66</accession>
<evidence type="ECO:0000313" key="3">
    <source>
        <dbReference type="Proteomes" id="UP000215134"/>
    </source>
</evidence>
<evidence type="ECO:0000313" key="2">
    <source>
        <dbReference type="EMBL" id="SNV83588.1"/>
    </source>
</evidence>
<dbReference type="Pfam" id="PF13988">
    <property type="entry name" value="DUF4225"/>
    <property type="match status" value="1"/>
</dbReference>
<organism evidence="2 3">
    <name type="scientific">Serratia ficaria</name>
    <dbReference type="NCBI Taxonomy" id="61651"/>
    <lineage>
        <taxon>Bacteria</taxon>
        <taxon>Pseudomonadati</taxon>
        <taxon>Pseudomonadota</taxon>
        <taxon>Gammaproteobacteria</taxon>
        <taxon>Enterobacterales</taxon>
        <taxon>Yersiniaceae</taxon>
        <taxon>Serratia</taxon>
    </lineage>
</organism>
<protein>
    <recommendedName>
        <fullName evidence="4">DUF4225 domain-containing protein</fullName>
    </recommendedName>
</protein>
<sequence length="267" mass="29303">MDISLLTGQRTNAWSATMINLEARKLINTANMVAANHLQDGLTRIQFMEDIKSFITQQFSLARKAKSDEEGISYLKNLRAENESLLEQARLLKTKAAQLYAKVEFIKEDNNVVGYVISAVQVVLAGLQAAGGLILVSSMTPVGVLLGATLVVDAANTVSREVNHQLLNKTDSQGFVADTAMSVAEFMGFRGDSGLAAYKTVSLAANAYSVFGLLRKPGAWRLFYFVRSDFYRKMDSMSRPKLTMKVIGYGINAKIVFDLLTIDNNPS</sequence>
<dbReference type="KEGG" id="sfj:SAMEA4384070_0332"/>
<reference evidence="2 3" key="1">
    <citation type="submission" date="2017-06" db="EMBL/GenBank/DDBJ databases">
        <authorList>
            <consortium name="Pathogen Informatics"/>
        </authorList>
    </citation>
    <scope>NUCLEOTIDE SEQUENCE [LARGE SCALE GENOMIC DNA]</scope>
    <source>
        <strain evidence="2 3">NCTC12148</strain>
    </source>
</reference>
<feature type="coiled-coil region" evidence="1">
    <location>
        <begin position="75"/>
        <end position="102"/>
    </location>
</feature>
<dbReference type="RefSeq" id="WP_095095195.1">
    <property type="nucleotide sequence ID" value="NZ_CABITV010000014.1"/>
</dbReference>
<dbReference type="Proteomes" id="UP000215134">
    <property type="component" value="Chromosome 1"/>
</dbReference>
<dbReference type="EMBL" id="LT906479">
    <property type="protein sequence ID" value="SNV83588.1"/>
    <property type="molecule type" value="Genomic_DNA"/>
</dbReference>
<gene>
    <name evidence="2" type="ORF">SAMEA4384070_00332</name>
</gene>
<evidence type="ECO:0000256" key="1">
    <source>
        <dbReference type="SAM" id="Coils"/>
    </source>
</evidence>
<name>A0A240AL66_SERFI</name>
<dbReference type="InterPro" id="IPR025320">
    <property type="entry name" value="DUF4225"/>
</dbReference>
<keyword evidence="1" id="KW-0175">Coiled coil</keyword>
<dbReference type="OrthoDB" id="6534834at2"/>
<keyword evidence="3" id="KW-1185">Reference proteome</keyword>
<proteinExistence type="predicted"/>
<dbReference type="GeneID" id="75025520"/>
<evidence type="ECO:0008006" key="4">
    <source>
        <dbReference type="Google" id="ProtNLM"/>
    </source>
</evidence>